<feature type="compositionally biased region" description="Basic residues" evidence="1">
    <location>
        <begin position="1"/>
        <end position="10"/>
    </location>
</feature>
<comment type="caution">
    <text evidence="2">The sequence shown here is derived from an EMBL/GenBank/DDBJ whole genome shotgun (WGS) entry which is preliminary data.</text>
</comment>
<dbReference type="Proteomes" id="UP000450000">
    <property type="component" value="Unassembled WGS sequence"/>
</dbReference>
<proteinExistence type="predicted"/>
<dbReference type="RefSeq" id="WP_153463298.1">
    <property type="nucleotide sequence ID" value="NZ_WBOF01000001.1"/>
</dbReference>
<organism evidence="2 3">
    <name type="scientific">Streptomyces kaniharaensis</name>
    <dbReference type="NCBI Taxonomy" id="212423"/>
    <lineage>
        <taxon>Bacteria</taxon>
        <taxon>Bacillati</taxon>
        <taxon>Actinomycetota</taxon>
        <taxon>Actinomycetes</taxon>
        <taxon>Kitasatosporales</taxon>
        <taxon>Streptomycetaceae</taxon>
        <taxon>Streptomyces</taxon>
    </lineage>
</organism>
<evidence type="ECO:0000313" key="3">
    <source>
        <dbReference type="Proteomes" id="UP000450000"/>
    </source>
</evidence>
<evidence type="ECO:0000313" key="2">
    <source>
        <dbReference type="EMBL" id="MQS14499.1"/>
    </source>
</evidence>
<gene>
    <name evidence="2" type="ORF">F7Q99_20075</name>
</gene>
<dbReference type="OrthoDB" id="4330127at2"/>
<protein>
    <submittedName>
        <fullName evidence="2">Uncharacterized protein</fullName>
    </submittedName>
</protein>
<reference evidence="2 3" key="1">
    <citation type="submission" date="2019-09" db="EMBL/GenBank/DDBJ databases">
        <title>Genome Sequences of Streptomyces kaniharaensis ATCC 21070.</title>
        <authorList>
            <person name="Zhu W."/>
            <person name="De Crecy-Lagard V."/>
            <person name="Richards N.G."/>
        </authorList>
    </citation>
    <scope>NUCLEOTIDE SEQUENCE [LARGE SCALE GENOMIC DNA]</scope>
    <source>
        <strain evidence="2 3">SF-557</strain>
    </source>
</reference>
<dbReference type="EMBL" id="WBOF01000001">
    <property type="protein sequence ID" value="MQS14499.1"/>
    <property type="molecule type" value="Genomic_DNA"/>
</dbReference>
<name>A0A6N7KV78_9ACTN</name>
<dbReference type="AlphaFoldDB" id="A0A6N7KV78"/>
<accession>A0A6N7KV78</accession>
<feature type="region of interest" description="Disordered" evidence="1">
    <location>
        <begin position="1"/>
        <end position="37"/>
    </location>
</feature>
<evidence type="ECO:0000256" key="1">
    <source>
        <dbReference type="SAM" id="MobiDB-lite"/>
    </source>
</evidence>
<keyword evidence="3" id="KW-1185">Reference proteome</keyword>
<sequence>MQQSTRTRRQNLRDRARTTRAAARINRRGEASLATHGIAQGLRPAEARSMAGTLRKEAAALWIDGSEHRVHVRRQMRTTHRYTPAQVALIAVMYRPRKPAYKTAAARLALAA</sequence>